<dbReference type="GO" id="GO:0006508">
    <property type="term" value="P:proteolysis"/>
    <property type="evidence" value="ECO:0007669"/>
    <property type="project" value="UniProtKB-KW"/>
</dbReference>
<feature type="compositionally biased region" description="Low complexity" evidence="9">
    <location>
        <begin position="152"/>
        <end position="167"/>
    </location>
</feature>
<dbReference type="GO" id="GO:0140492">
    <property type="term" value="F:metal-dependent deubiquitinase activity"/>
    <property type="evidence" value="ECO:0007669"/>
    <property type="project" value="InterPro"/>
</dbReference>
<keyword evidence="6" id="KW-0378">Hydrolase</keyword>
<evidence type="ECO:0000256" key="4">
    <source>
        <dbReference type="ARBA" id="ARBA00022723"/>
    </source>
</evidence>
<keyword evidence="8" id="KW-0482">Metalloprotease</keyword>
<evidence type="ECO:0000259" key="10">
    <source>
        <dbReference type="PROSITE" id="PS50249"/>
    </source>
</evidence>
<evidence type="ECO:0000313" key="14">
    <source>
        <dbReference type="Proteomes" id="UP001302367"/>
    </source>
</evidence>
<keyword evidence="3 11" id="KW-0645">Protease</keyword>
<feature type="compositionally biased region" description="Basic and acidic residues" evidence="9">
    <location>
        <begin position="298"/>
        <end position="313"/>
    </location>
</feature>
<reference evidence="11 13" key="1">
    <citation type="submission" date="2015-10" db="EMBL/GenBank/DDBJ databases">
        <title>The cercosporin biosynthetic gene cluster was horizontally transferred to several fungal lineages and shown to be expanded in Cercospora beticola based on microsynteny with recipient genomes.</title>
        <authorList>
            <person name="De Jonge R."/>
            <person name="Ebert M.K."/>
            <person name="Suttle J.C."/>
            <person name="Jurick Ii W.M."/>
            <person name="Secor G.A."/>
            <person name="Thomma B.P."/>
            <person name="Van De Peer Y."/>
            <person name="Bolton M.D."/>
        </authorList>
    </citation>
    <scope>NUCLEOTIDE SEQUENCE [LARGE SCALE GENOMIC DNA]</scope>
    <source>
        <strain evidence="11 13">09-40</strain>
    </source>
</reference>
<sequence>MALSRHHAALSTPRSVEDLVQEAQQFEFNTNRPLQQWLRAAKMLLTEASICEQEGNLATAYLYLYRHADLILSKLPEHPDYRDPRYKLELSQARKTVQRNLVKLEQWKPRITQDYQRYAKAMDRRSAERQRAQQEFDQAARRLSYDPSRRTSIASMSSRPPSPISSLSAMDNREFAVNLAQRELKRRDASRKSTTEAGIPAATVAERRRGLVAPDYGDYAGTHGPSQGHDDGVRAVGQQLQQQSLRSRNGSNGDQSMSSTFSYPSVPQKESRMEWNTPPTQPSMPQSRYTMPIPPARPAKESLHKHSASELPRRQPPPRPPRPDSLETPGPPPSSPQVPSKYTFKPTAFTEAGAPLRTVLLPPDLRTQFLNLADPNTSRNLETCGILAGTIIANALFINTLIIPDQTSTSDTCDTTDQGEIDLFSYCDSNDLLVMGWIHTHPSQSCFLSSRDLHTSSGYQVMLPEAIAIVCAPRHNPDWGIFRLTDPPGLPHVLECRKPGIFHTHDEDRLYTDALRPGHVVEGPGLQFEVVDLRKGKMKVTS</sequence>
<keyword evidence="5" id="KW-0833">Ubl conjugation pathway</keyword>
<dbReference type="InterPro" id="IPR000555">
    <property type="entry name" value="JAMM/MPN+_dom"/>
</dbReference>
<evidence type="ECO:0000256" key="1">
    <source>
        <dbReference type="ARBA" id="ARBA00001947"/>
    </source>
</evidence>
<dbReference type="GO" id="GO:0005768">
    <property type="term" value="C:endosome"/>
    <property type="evidence" value="ECO:0007669"/>
    <property type="project" value="TreeGrafter"/>
</dbReference>
<evidence type="ECO:0000256" key="5">
    <source>
        <dbReference type="ARBA" id="ARBA00022786"/>
    </source>
</evidence>
<protein>
    <submittedName>
        <fullName evidence="11">AMSH-like protease sst2</fullName>
    </submittedName>
</protein>
<proteinExistence type="inferred from homology"/>
<feature type="region of interest" description="Disordered" evidence="9">
    <location>
        <begin position="122"/>
        <end position="167"/>
    </location>
</feature>
<feature type="compositionally biased region" description="Polar residues" evidence="9">
    <location>
        <begin position="253"/>
        <end position="265"/>
    </location>
</feature>
<dbReference type="PROSITE" id="PS50249">
    <property type="entry name" value="MPN"/>
    <property type="match status" value="1"/>
</dbReference>
<evidence type="ECO:0000313" key="12">
    <source>
        <dbReference type="EMBL" id="WPA98258.1"/>
    </source>
</evidence>
<dbReference type="InterPro" id="IPR015063">
    <property type="entry name" value="USP8_dimer"/>
</dbReference>
<name>A0A2G5I0T8_CERBT</name>
<dbReference type="PANTHER" id="PTHR12947:SF13">
    <property type="entry name" value="FI19924P1"/>
    <property type="match status" value="1"/>
</dbReference>
<evidence type="ECO:0000313" key="11">
    <source>
        <dbReference type="EMBL" id="PIA98407.1"/>
    </source>
</evidence>
<dbReference type="InterPro" id="IPR044098">
    <property type="entry name" value="STAMBP/STALP-like_MPN"/>
</dbReference>
<keyword evidence="7" id="KW-0862">Zinc</keyword>
<dbReference type="Pfam" id="PF01398">
    <property type="entry name" value="JAB"/>
    <property type="match status" value="1"/>
</dbReference>
<comment type="cofactor">
    <cofactor evidence="1">
        <name>Zn(2+)</name>
        <dbReference type="ChEBI" id="CHEBI:29105"/>
    </cofactor>
</comment>
<accession>A0A2G5I0T8</accession>
<dbReference type="GO" id="GO:0046872">
    <property type="term" value="F:metal ion binding"/>
    <property type="evidence" value="ECO:0007669"/>
    <property type="project" value="UniProtKB-KW"/>
</dbReference>
<dbReference type="GO" id="GO:0070536">
    <property type="term" value="P:protein K63-linked deubiquitination"/>
    <property type="evidence" value="ECO:0007669"/>
    <property type="project" value="InterPro"/>
</dbReference>
<evidence type="ECO:0000256" key="9">
    <source>
        <dbReference type="SAM" id="MobiDB-lite"/>
    </source>
</evidence>
<evidence type="ECO:0000256" key="2">
    <source>
        <dbReference type="ARBA" id="ARBA00010981"/>
    </source>
</evidence>
<dbReference type="OrthoDB" id="3640at2759"/>
<dbReference type="SMART" id="SM00232">
    <property type="entry name" value="JAB_MPN"/>
    <property type="match status" value="1"/>
</dbReference>
<dbReference type="Proteomes" id="UP000230605">
    <property type="component" value="Chromosome 2"/>
</dbReference>
<dbReference type="PANTHER" id="PTHR12947">
    <property type="entry name" value="AMSH-LIKE PROTEASE"/>
    <property type="match status" value="1"/>
</dbReference>
<reference evidence="12 14" key="2">
    <citation type="submission" date="2023-09" db="EMBL/GenBank/DDBJ databases">
        <title>Complete-Gapless Cercospora beticola genome.</title>
        <authorList>
            <person name="Wyatt N.A."/>
            <person name="Spanner R.E."/>
            <person name="Bolton M.D."/>
        </authorList>
    </citation>
    <scope>NUCLEOTIDE SEQUENCE [LARGE SCALE GENOMIC DNA]</scope>
    <source>
        <strain evidence="12">Cb09-40</strain>
    </source>
</reference>
<evidence type="ECO:0000256" key="8">
    <source>
        <dbReference type="ARBA" id="ARBA00023049"/>
    </source>
</evidence>
<feature type="compositionally biased region" description="Basic and acidic residues" evidence="9">
    <location>
        <begin position="122"/>
        <end position="149"/>
    </location>
</feature>
<dbReference type="Pfam" id="PF08969">
    <property type="entry name" value="USP8_dimer"/>
    <property type="match status" value="1"/>
</dbReference>
<dbReference type="EMBL" id="CP134185">
    <property type="protein sequence ID" value="WPA98258.1"/>
    <property type="molecule type" value="Genomic_DNA"/>
</dbReference>
<organism evidence="11 13">
    <name type="scientific">Cercospora beticola</name>
    <name type="common">Sugarbeet leaf spot fungus</name>
    <dbReference type="NCBI Taxonomy" id="122368"/>
    <lineage>
        <taxon>Eukaryota</taxon>
        <taxon>Fungi</taxon>
        <taxon>Dikarya</taxon>
        <taxon>Ascomycota</taxon>
        <taxon>Pezizomycotina</taxon>
        <taxon>Dothideomycetes</taxon>
        <taxon>Dothideomycetidae</taxon>
        <taxon>Mycosphaerellales</taxon>
        <taxon>Mycosphaerellaceae</taxon>
        <taxon>Cercospora</taxon>
    </lineage>
</organism>
<feature type="region of interest" description="Disordered" evidence="9">
    <location>
        <begin position="184"/>
        <end position="206"/>
    </location>
</feature>
<feature type="compositionally biased region" description="Low complexity" evidence="9">
    <location>
        <begin position="238"/>
        <end position="252"/>
    </location>
</feature>
<dbReference type="SUPFAM" id="SSF102712">
    <property type="entry name" value="JAB1/MPN domain"/>
    <property type="match status" value="1"/>
</dbReference>
<dbReference type="Gene3D" id="1.20.58.80">
    <property type="entry name" value="Phosphotransferase system, lactose/cellobiose-type IIA subunit"/>
    <property type="match status" value="1"/>
</dbReference>
<evidence type="ECO:0000256" key="6">
    <source>
        <dbReference type="ARBA" id="ARBA00022801"/>
    </source>
</evidence>
<dbReference type="Gene3D" id="3.40.140.10">
    <property type="entry name" value="Cytidine Deaminase, domain 2"/>
    <property type="match status" value="1"/>
</dbReference>
<dbReference type="AlphaFoldDB" id="A0A2G5I0T8"/>
<comment type="similarity">
    <text evidence="2">Belongs to the peptidase M67C family.</text>
</comment>
<evidence type="ECO:0000256" key="3">
    <source>
        <dbReference type="ARBA" id="ARBA00022670"/>
    </source>
</evidence>
<dbReference type="GO" id="GO:0016020">
    <property type="term" value="C:membrane"/>
    <property type="evidence" value="ECO:0007669"/>
    <property type="project" value="TreeGrafter"/>
</dbReference>
<dbReference type="CDD" id="cd08066">
    <property type="entry name" value="MPN_AMSH_like"/>
    <property type="match status" value="1"/>
</dbReference>
<keyword evidence="14" id="KW-1185">Reference proteome</keyword>
<keyword evidence="4" id="KW-0479">Metal-binding</keyword>
<dbReference type="Proteomes" id="UP001302367">
    <property type="component" value="Chromosome 2"/>
</dbReference>
<feature type="domain" description="MPN" evidence="10">
    <location>
        <begin position="359"/>
        <end position="488"/>
    </location>
</feature>
<evidence type="ECO:0000313" key="13">
    <source>
        <dbReference type="Proteomes" id="UP000230605"/>
    </source>
</evidence>
<feature type="compositionally biased region" description="Basic and acidic residues" evidence="9">
    <location>
        <begin position="184"/>
        <end position="194"/>
    </location>
</feature>
<dbReference type="InterPro" id="IPR037518">
    <property type="entry name" value="MPN"/>
</dbReference>
<evidence type="ECO:0000256" key="7">
    <source>
        <dbReference type="ARBA" id="ARBA00022833"/>
    </source>
</evidence>
<dbReference type="FunFam" id="3.40.140.10:FF:000033">
    <property type="entry name" value="AMSH-like protease sst2"/>
    <property type="match status" value="1"/>
</dbReference>
<feature type="region of interest" description="Disordered" evidence="9">
    <location>
        <begin position="238"/>
        <end position="342"/>
    </location>
</feature>
<dbReference type="GO" id="GO:0061578">
    <property type="term" value="F:K63-linked deubiquitinase activity"/>
    <property type="evidence" value="ECO:0007669"/>
    <property type="project" value="InterPro"/>
</dbReference>
<gene>
    <name evidence="11" type="ORF">CB0940_05684</name>
    <name evidence="12" type="ORF">RHO25_002870</name>
</gene>
<dbReference type="EMBL" id="LKMD01000102">
    <property type="protein sequence ID" value="PIA98407.1"/>
    <property type="molecule type" value="Genomic_DNA"/>
</dbReference>